<evidence type="ECO:0000256" key="3">
    <source>
        <dbReference type="ARBA" id="ARBA00022448"/>
    </source>
</evidence>
<evidence type="ECO:0000256" key="9">
    <source>
        <dbReference type="ARBA" id="ARBA00023065"/>
    </source>
</evidence>
<feature type="binding site" evidence="14">
    <location>
        <position position="123"/>
    </location>
    <ligand>
        <name>Na(+)</name>
        <dbReference type="ChEBI" id="CHEBI:29101"/>
        <label>1</label>
    </ligand>
</feature>
<gene>
    <name evidence="18" type="ORF">Fcan01_26178</name>
</gene>
<dbReference type="PRINTS" id="PR00176">
    <property type="entry name" value="NANEUSMPORT"/>
</dbReference>
<protein>
    <recommendedName>
        <fullName evidence="16">Transporter</fullName>
    </recommendedName>
</protein>
<evidence type="ECO:0000256" key="5">
    <source>
        <dbReference type="ARBA" id="ARBA00022847"/>
    </source>
</evidence>
<comment type="similarity">
    <text evidence="2 16">Belongs to the sodium:neurotransmitter symporter (SNF) (TC 2.A.22) family.</text>
</comment>
<evidence type="ECO:0000256" key="16">
    <source>
        <dbReference type="RuleBase" id="RU003732"/>
    </source>
</evidence>
<dbReference type="GO" id="GO:0005283">
    <property type="term" value="F:amino acid:sodium symporter activity"/>
    <property type="evidence" value="ECO:0007669"/>
    <property type="project" value="TreeGrafter"/>
</dbReference>
<dbReference type="GO" id="GO:0005886">
    <property type="term" value="C:plasma membrane"/>
    <property type="evidence" value="ECO:0007669"/>
    <property type="project" value="TreeGrafter"/>
</dbReference>
<evidence type="ECO:0000256" key="17">
    <source>
        <dbReference type="SAM" id="Phobius"/>
    </source>
</evidence>
<dbReference type="Pfam" id="PF00209">
    <property type="entry name" value="SNF"/>
    <property type="match status" value="1"/>
</dbReference>
<keyword evidence="19" id="KW-1185">Reference proteome</keyword>
<keyword evidence="8 14" id="KW-0915">Sodium</keyword>
<dbReference type="CDD" id="cd10324">
    <property type="entry name" value="SLC6sbd"/>
    <property type="match status" value="1"/>
</dbReference>
<keyword evidence="5 16" id="KW-0769">Symport</keyword>
<feature type="binding site" evidence="14">
    <location>
        <position position="127"/>
    </location>
    <ligand>
        <name>Na(+)</name>
        <dbReference type="ChEBI" id="CHEBI:29101"/>
        <label>1</label>
    </ligand>
</feature>
<accession>A0A226D1G3</accession>
<dbReference type="GO" id="GO:0046872">
    <property type="term" value="F:metal ion binding"/>
    <property type="evidence" value="ECO:0007669"/>
    <property type="project" value="UniProtKB-KW"/>
</dbReference>
<keyword evidence="14" id="KW-0479">Metal-binding</keyword>
<feature type="disulfide bond" evidence="15">
    <location>
        <begin position="225"/>
        <end position="234"/>
    </location>
</feature>
<evidence type="ECO:0000313" key="19">
    <source>
        <dbReference type="Proteomes" id="UP000198287"/>
    </source>
</evidence>
<name>A0A226D1G3_FOLCA</name>
<feature type="transmembrane region" description="Helical" evidence="17">
    <location>
        <begin position="598"/>
        <end position="620"/>
    </location>
</feature>
<evidence type="ECO:0000256" key="6">
    <source>
        <dbReference type="ARBA" id="ARBA00022970"/>
    </source>
</evidence>
<sequence length="660" mass="73057">MPKTFPPECDALVKAFSNDGMSRRAIVAKLKFMILTSASQLYKIIQTHSSYLGRQADVENDNQGYVPSEEKEVGDGFGGTLSAPNYSEDAQPPSEILSGTGNDGIQEWDSPIEFLLSCISMSVGLENIWRFPFIALTNGGGAFLIPYLIVLVIIGRPIYYLEMCLGQFTSCGLVRAWSVSPLFKGIGFAVVLASFCVGTYYCTIMAVAIYYLVASFSKTLPWDYCDKNWGGDLCTDDGKVNTNLTSQRTTSLYFHMEVFPQLPNVEDGLGKIHWKLALSLLLAWIPIFLTLWKGVKSSGKVAYFTALFPYVVLLILLIRGVTLEGAGTGIEFFFRPQWSALYDPEVSIKIIGVLNVWYAAVGPCFFSLGIGFGPILSLSSHNKFNHNVYRDTIIISFMDTFTSILAGCTVFAVLGYLSKQTGIDVDMITSGGMDLAFVAYPEAIANFGWAPQLFAVLFFLMLLTLGIGTLTGLTGSVIGVLCEQFRSVPQWIITLSVCAVGFLFGLMYCTEGGLTMIDLIDYFGSNFIIYVMGGLECAAIAWVYGLQRFCNDIEFMLERPVGWYWKICWGFVTPVGLAIIFVYAMVTQELKYPTAHLVAGWSLAAVALSLVPAFMLHTVYTRLPDGFLERMIRPKKEWGPLDNKIRLEWLANVPAKTKLF</sequence>
<evidence type="ECO:0000256" key="8">
    <source>
        <dbReference type="ARBA" id="ARBA00023053"/>
    </source>
</evidence>
<evidence type="ECO:0000256" key="1">
    <source>
        <dbReference type="ARBA" id="ARBA00004141"/>
    </source>
</evidence>
<dbReference type="PROSITE" id="PS50267">
    <property type="entry name" value="NA_NEUROTRAN_SYMP_3"/>
    <property type="match status" value="1"/>
</dbReference>
<dbReference type="PANTHER" id="PTHR11616:SF321">
    <property type="entry name" value="SODIUM-DEPENDENT NUTRIENT AMINO ACID TRANSPORTER 1-RELATED"/>
    <property type="match status" value="1"/>
</dbReference>
<organism evidence="18 19">
    <name type="scientific">Folsomia candida</name>
    <name type="common">Springtail</name>
    <dbReference type="NCBI Taxonomy" id="158441"/>
    <lineage>
        <taxon>Eukaryota</taxon>
        <taxon>Metazoa</taxon>
        <taxon>Ecdysozoa</taxon>
        <taxon>Arthropoda</taxon>
        <taxon>Hexapoda</taxon>
        <taxon>Collembola</taxon>
        <taxon>Entomobryomorpha</taxon>
        <taxon>Isotomoidea</taxon>
        <taxon>Isotomidae</taxon>
        <taxon>Proisotominae</taxon>
        <taxon>Folsomia</taxon>
    </lineage>
</organism>
<dbReference type="InterPro" id="IPR037272">
    <property type="entry name" value="SNS_sf"/>
</dbReference>
<reference evidence="18 19" key="1">
    <citation type="submission" date="2015-12" db="EMBL/GenBank/DDBJ databases">
        <title>The genome of Folsomia candida.</title>
        <authorList>
            <person name="Faddeeva A."/>
            <person name="Derks M.F."/>
            <person name="Anvar Y."/>
            <person name="Smit S."/>
            <person name="Van Straalen N."/>
            <person name="Roelofs D."/>
        </authorList>
    </citation>
    <scope>NUCLEOTIDE SEQUENCE [LARGE SCALE GENOMIC DNA]</scope>
    <source>
        <strain evidence="18 19">VU population</strain>
        <tissue evidence="18">Whole body</tissue>
    </source>
</reference>
<feature type="transmembrane region" description="Helical" evidence="17">
    <location>
        <begin position="397"/>
        <end position="417"/>
    </location>
</feature>
<feature type="transmembrane region" description="Helical" evidence="17">
    <location>
        <begin position="189"/>
        <end position="213"/>
    </location>
</feature>
<evidence type="ECO:0000256" key="7">
    <source>
        <dbReference type="ARBA" id="ARBA00022989"/>
    </source>
</evidence>
<keyword evidence="15" id="KW-1015">Disulfide bond</keyword>
<keyword evidence="12" id="KW-0739">Sodium transport</keyword>
<keyword evidence="10 17" id="KW-0472">Membrane</keyword>
<evidence type="ECO:0000256" key="11">
    <source>
        <dbReference type="ARBA" id="ARBA00023180"/>
    </source>
</evidence>
<evidence type="ECO:0000256" key="15">
    <source>
        <dbReference type="PIRSR" id="PIRSR600175-2"/>
    </source>
</evidence>
<evidence type="ECO:0000256" key="4">
    <source>
        <dbReference type="ARBA" id="ARBA00022692"/>
    </source>
</evidence>
<feature type="binding site" evidence="14">
    <location>
        <position position="367"/>
    </location>
    <ligand>
        <name>Na(+)</name>
        <dbReference type="ChEBI" id="CHEBI:29101"/>
        <label>1</label>
    </ligand>
</feature>
<keyword evidence="6" id="KW-0029">Amino-acid transport</keyword>
<feature type="transmembrane region" description="Helical" evidence="17">
    <location>
        <begin position="527"/>
        <end position="546"/>
    </location>
</feature>
<comment type="caution">
    <text evidence="18">The sequence shown here is derived from an EMBL/GenBank/DDBJ whole genome shotgun (WGS) entry which is preliminary data.</text>
</comment>
<evidence type="ECO:0000256" key="13">
    <source>
        <dbReference type="ARBA" id="ARBA00037785"/>
    </source>
</evidence>
<dbReference type="GO" id="GO:0089718">
    <property type="term" value="P:amino acid import across plasma membrane"/>
    <property type="evidence" value="ECO:0007669"/>
    <property type="project" value="TreeGrafter"/>
</dbReference>
<evidence type="ECO:0000256" key="2">
    <source>
        <dbReference type="ARBA" id="ARBA00006459"/>
    </source>
</evidence>
<dbReference type="PROSITE" id="PS00754">
    <property type="entry name" value="NA_NEUROTRAN_SYMP_2"/>
    <property type="match status" value="1"/>
</dbReference>
<feature type="transmembrane region" description="Helical" evidence="17">
    <location>
        <begin position="453"/>
        <end position="481"/>
    </location>
</feature>
<evidence type="ECO:0000256" key="14">
    <source>
        <dbReference type="PIRSR" id="PIRSR600175-1"/>
    </source>
</evidence>
<comment type="function">
    <text evidence="13">Unusual broad substrate spectrum amino acid:sodium cotransporter that promotes absorption of the D isomers of essential amino acids. Neutral amino acids are the preferred substrates, especially methionine and phenylalanine.</text>
</comment>
<keyword evidence="7 17" id="KW-1133">Transmembrane helix</keyword>
<dbReference type="PROSITE" id="PS00610">
    <property type="entry name" value="NA_NEUROTRAN_SYMP_1"/>
    <property type="match status" value="1"/>
</dbReference>
<comment type="subcellular location">
    <subcellularLocation>
        <location evidence="1">Membrane</location>
        <topology evidence="1">Multi-pass membrane protein</topology>
    </subcellularLocation>
</comment>
<keyword evidence="3 16" id="KW-0813">Transport</keyword>
<keyword evidence="9" id="KW-0406">Ion transport</keyword>
<evidence type="ECO:0000313" key="18">
    <source>
        <dbReference type="EMBL" id="OXA39059.1"/>
    </source>
</evidence>
<keyword evidence="4 16" id="KW-0812">Transmembrane</keyword>
<dbReference type="PANTHER" id="PTHR11616">
    <property type="entry name" value="SODIUM/CHLORIDE DEPENDENT TRANSPORTER"/>
    <property type="match status" value="1"/>
</dbReference>
<dbReference type="SUPFAM" id="SSF161070">
    <property type="entry name" value="SNF-like"/>
    <property type="match status" value="1"/>
</dbReference>
<dbReference type="InterPro" id="IPR000175">
    <property type="entry name" value="Na/ntran_symport"/>
</dbReference>
<dbReference type="OrthoDB" id="6581954at2759"/>
<feature type="binding site" evidence="14">
    <location>
        <position position="465"/>
    </location>
    <ligand>
        <name>Na(+)</name>
        <dbReference type="ChEBI" id="CHEBI:29101"/>
        <label>1</label>
    </ligand>
</feature>
<feature type="transmembrane region" description="Helical" evidence="17">
    <location>
        <begin position="131"/>
        <end position="153"/>
    </location>
</feature>
<evidence type="ECO:0000256" key="10">
    <source>
        <dbReference type="ARBA" id="ARBA00023136"/>
    </source>
</evidence>
<feature type="transmembrane region" description="Helical" evidence="17">
    <location>
        <begin position="301"/>
        <end position="318"/>
    </location>
</feature>
<evidence type="ECO:0000256" key="12">
    <source>
        <dbReference type="ARBA" id="ARBA00023201"/>
    </source>
</evidence>
<feature type="transmembrane region" description="Helical" evidence="17">
    <location>
        <begin position="567"/>
        <end position="586"/>
    </location>
</feature>
<dbReference type="EMBL" id="LNIX01000041">
    <property type="protein sequence ID" value="OXA39059.1"/>
    <property type="molecule type" value="Genomic_DNA"/>
</dbReference>
<keyword evidence="11" id="KW-0325">Glycoprotein</keyword>
<feature type="transmembrane region" description="Helical" evidence="17">
    <location>
        <begin position="356"/>
        <end position="376"/>
    </location>
</feature>
<dbReference type="GO" id="GO:0015179">
    <property type="term" value="F:L-amino acid transmembrane transporter activity"/>
    <property type="evidence" value="ECO:0007669"/>
    <property type="project" value="TreeGrafter"/>
</dbReference>
<dbReference type="Proteomes" id="UP000198287">
    <property type="component" value="Unassembled WGS sequence"/>
</dbReference>
<proteinExistence type="inferred from homology"/>
<feature type="transmembrane region" description="Helical" evidence="17">
    <location>
        <begin position="488"/>
        <end position="507"/>
    </location>
</feature>
<dbReference type="OMA" id="PPIWKLA"/>
<feature type="transmembrane region" description="Helical" evidence="17">
    <location>
        <begin position="272"/>
        <end position="292"/>
    </location>
</feature>
<dbReference type="AlphaFoldDB" id="A0A226D1G3"/>